<protein>
    <submittedName>
        <fullName evidence="1">Uncharacterized protein</fullName>
    </submittedName>
</protein>
<feature type="non-terminal residue" evidence="1">
    <location>
        <position position="113"/>
    </location>
</feature>
<name>A0A383D2G8_9ZZZZ</name>
<reference evidence="1" key="1">
    <citation type="submission" date="2018-05" db="EMBL/GenBank/DDBJ databases">
        <authorList>
            <person name="Lanie J.A."/>
            <person name="Ng W.-L."/>
            <person name="Kazmierczak K.M."/>
            <person name="Andrzejewski T.M."/>
            <person name="Davidsen T.M."/>
            <person name="Wayne K.J."/>
            <person name="Tettelin H."/>
            <person name="Glass J.I."/>
            <person name="Rusch D."/>
            <person name="Podicherti R."/>
            <person name="Tsui H.-C.T."/>
            <person name="Winkler M.E."/>
        </authorList>
    </citation>
    <scope>NUCLEOTIDE SEQUENCE</scope>
</reference>
<organism evidence="1">
    <name type="scientific">marine metagenome</name>
    <dbReference type="NCBI Taxonomy" id="408172"/>
    <lineage>
        <taxon>unclassified sequences</taxon>
        <taxon>metagenomes</taxon>
        <taxon>ecological metagenomes</taxon>
    </lineage>
</organism>
<evidence type="ECO:0000313" key="1">
    <source>
        <dbReference type="EMBL" id="SVE38445.1"/>
    </source>
</evidence>
<sequence length="113" mass="12894">MSDQNITLLDVTFDLEGAMYVLKCNKCKTVYESRQKTFMGLGITRHICHVCNTSFEVGPEDFLNTLNVEFGKPSIDEILKEINDASNIVENWYKKQPFNEILEVDGINLGEPM</sequence>
<proteinExistence type="predicted"/>
<dbReference type="AlphaFoldDB" id="A0A383D2G8"/>
<dbReference type="EMBL" id="UINC01213593">
    <property type="protein sequence ID" value="SVE38445.1"/>
    <property type="molecule type" value="Genomic_DNA"/>
</dbReference>
<gene>
    <name evidence="1" type="ORF">METZ01_LOCUS491299</name>
</gene>
<accession>A0A383D2G8</accession>